<dbReference type="PANTHER" id="PTHR46865">
    <property type="entry name" value="OXIDOREDUCTASE-RELATED"/>
    <property type="match status" value="1"/>
</dbReference>
<dbReference type="PANTHER" id="PTHR46865:SF2">
    <property type="entry name" value="MONOOXYGENASE"/>
    <property type="match status" value="1"/>
</dbReference>
<evidence type="ECO:0000313" key="3">
    <source>
        <dbReference type="Proteomes" id="UP000520767"/>
    </source>
</evidence>
<evidence type="ECO:0000259" key="1">
    <source>
        <dbReference type="Pfam" id="PF01494"/>
    </source>
</evidence>
<dbReference type="Proteomes" id="UP000520767">
    <property type="component" value="Unassembled WGS sequence"/>
</dbReference>
<dbReference type="Pfam" id="PF01494">
    <property type="entry name" value="FAD_binding_3"/>
    <property type="match status" value="1"/>
</dbReference>
<dbReference type="InterPro" id="IPR002938">
    <property type="entry name" value="FAD-bd"/>
</dbReference>
<organism evidence="2 3">
    <name type="scientific">Actinophytocola algeriensis</name>
    <dbReference type="NCBI Taxonomy" id="1768010"/>
    <lineage>
        <taxon>Bacteria</taxon>
        <taxon>Bacillati</taxon>
        <taxon>Actinomycetota</taxon>
        <taxon>Actinomycetes</taxon>
        <taxon>Pseudonocardiales</taxon>
        <taxon>Pseudonocardiaceae</taxon>
    </lineage>
</organism>
<dbReference type="RefSeq" id="WP_184809573.1">
    <property type="nucleotide sequence ID" value="NZ_JACHJQ010000002.1"/>
</dbReference>
<dbReference type="AlphaFoldDB" id="A0A7W7Q1J7"/>
<reference evidence="2 3" key="1">
    <citation type="submission" date="2020-08" db="EMBL/GenBank/DDBJ databases">
        <title>Genomic Encyclopedia of Type Strains, Phase III (KMG-III): the genomes of soil and plant-associated and newly described type strains.</title>
        <authorList>
            <person name="Whitman W."/>
        </authorList>
    </citation>
    <scope>NUCLEOTIDE SEQUENCE [LARGE SCALE GENOMIC DNA]</scope>
    <source>
        <strain evidence="2 3">CECT 8960</strain>
    </source>
</reference>
<dbReference type="Gene3D" id="3.50.50.60">
    <property type="entry name" value="FAD/NAD(P)-binding domain"/>
    <property type="match status" value="1"/>
</dbReference>
<feature type="domain" description="FAD-binding" evidence="1">
    <location>
        <begin position="4"/>
        <end position="316"/>
    </location>
</feature>
<accession>A0A7W7Q1J7</accession>
<sequence length="392" mass="41697">MTRSVLISGAGIAGPSLASWLGRLGDHVTVVEQAAGPRTSGSAVDFRGDQLALLTRMGVLEKIRARQTGMGDQVIVDAAGRRRSAYPAAVFSGEVEIDRADLAEILHDHSAPYAEYVFGDRITGLAQHADGVDVTFARGAARRYDLVVGADGLHSGVRTLTFGDGFRHHLGYYAAAFAVPNTFGLDHSGVIHNAPGRCVGVASARDTSQAIVTLMFAAPEEAYGRGDVDAQKSLLAKHFADVGWRTPELLAALRDAEDLYFAPLSQIHLDRWSSGRVVLLGDAAWCAGPGGNGTGHAMLGAYTLAGELASADHETAFARYEEIMRPPVEKSQKFAAGAGKFLVPPTEGRIRRRNATYRLLSSRPMTGVLSWLSSRTAKTGEPTDYPLPAVTG</sequence>
<evidence type="ECO:0000313" key="2">
    <source>
        <dbReference type="EMBL" id="MBB4905315.1"/>
    </source>
</evidence>
<proteinExistence type="predicted"/>
<dbReference type="EMBL" id="JACHJQ010000002">
    <property type="protein sequence ID" value="MBB4905315.1"/>
    <property type="molecule type" value="Genomic_DNA"/>
</dbReference>
<dbReference type="SUPFAM" id="SSF51905">
    <property type="entry name" value="FAD/NAD(P)-binding domain"/>
    <property type="match status" value="1"/>
</dbReference>
<name>A0A7W7Q1J7_9PSEU</name>
<dbReference type="InterPro" id="IPR051704">
    <property type="entry name" value="FAD_aromatic-hydroxylase"/>
</dbReference>
<dbReference type="GO" id="GO:0071949">
    <property type="term" value="F:FAD binding"/>
    <property type="evidence" value="ECO:0007669"/>
    <property type="project" value="InterPro"/>
</dbReference>
<dbReference type="InterPro" id="IPR036188">
    <property type="entry name" value="FAD/NAD-bd_sf"/>
</dbReference>
<keyword evidence="3" id="KW-1185">Reference proteome</keyword>
<protein>
    <submittedName>
        <fullName evidence="2">2-polyprenyl-6-methoxyphenol hydroxylase-like FAD-dependent oxidoreductase</fullName>
    </submittedName>
</protein>
<dbReference type="PRINTS" id="PR00420">
    <property type="entry name" value="RNGMNOXGNASE"/>
</dbReference>
<gene>
    <name evidence="2" type="ORF">FHR82_001532</name>
</gene>
<comment type="caution">
    <text evidence="2">The sequence shown here is derived from an EMBL/GenBank/DDBJ whole genome shotgun (WGS) entry which is preliminary data.</text>
</comment>